<feature type="domain" description="Acyl-CoA dehydrogenase/oxidase C-terminal" evidence="7">
    <location>
        <begin position="415"/>
        <end position="548"/>
    </location>
</feature>
<dbReference type="PANTHER" id="PTHR48083:SF28">
    <property type="entry name" value="ACYL-COA DEHYDROGENASE FAMILY PROTEIN (AFU_ORTHOLOGUE AFUA_6G10880)-RELATED"/>
    <property type="match status" value="1"/>
</dbReference>
<keyword evidence="11" id="KW-1185">Reference proteome</keyword>
<feature type="region of interest" description="Disordered" evidence="6">
    <location>
        <begin position="20"/>
        <end position="41"/>
    </location>
</feature>
<dbReference type="SUPFAM" id="SSF47203">
    <property type="entry name" value="Acyl-CoA dehydrogenase C-terminal domain-like"/>
    <property type="match status" value="1"/>
</dbReference>
<name>A0A1Q9F268_SYMMI</name>
<evidence type="ECO:0000259" key="9">
    <source>
        <dbReference type="Pfam" id="PF02771"/>
    </source>
</evidence>
<dbReference type="InterPro" id="IPR013786">
    <property type="entry name" value="AcylCoA_DH/ox_N"/>
</dbReference>
<dbReference type="Proteomes" id="UP000186817">
    <property type="component" value="Unassembled WGS sequence"/>
</dbReference>
<dbReference type="Pfam" id="PF02770">
    <property type="entry name" value="Acyl-CoA_dh_M"/>
    <property type="match status" value="1"/>
</dbReference>
<evidence type="ECO:0000313" key="11">
    <source>
        <dbReference type="Proteomes" id="UP000186817"/>
    </source>
</evidence>
<dbReference type="Gene3D" id="1.20.140.10">
    <property type="entry name" value="Butyryl-CoA Dehydrogenase, subunit A, domain 3"/>
    <property type="match status" value="1"/>
</dbReference>
<accession>A0A1Q9F268</accession>
<evidence type="ECO:0000256" key="5">
    <source>
        <dbReference type="ARBA" id="ARBA00023002"/>
    </source>
</evidence>
<dbReference type="SUPFAM" id="SSF56645">
    <property type="entry name" value="Acyl-CoA dehydrogenase NM domain-like"/>
    <property type="match status" value="1"/>
</dbReference>
<dbReference type="GO" id="GO:0033539">
    <property type="term" value="P:fatty acid beta-oxidation using acyl-CoA dehydrogenase"/>
    <property type="evidence" value="ECO:0007669"/>
    <property type="project" value="TreeGrafter"/>
</dbReference>
<dbReference type="Pfam" id="PF02771">
    <property type="entry name" value="Acyl-CoA_dh_N"/>
    <property type="match status" value="1"/>
</dbReference>
<dbReference type="InterPro" id="IPR009075">
    <property type="entry name" value="AcylCo_DH/oxidase_C"/>
</dbReference>
<evidence type="ECO:0000256" key="4">
    <source>
        <dbReference type="ARBA" id="ARBA00022827"/>
    </source>
</evidence>
<evidence type="ECO:0000259" key="8">
    <source>
        <dbReference type="Pfam" id="PF02770"/>
    </source>
</evidence>
<comment type="cofactor">
    <cofactor evidence="1">
        <name>FAD</name>
        <dbReference type="ChEBI" id="CHEBI:57692"/>
    </cofactor>
</comment>
<keyword evidence="4" id="KW-0274">FAD</keyword>
<dbReference type="GO" id="GO:0003995">
    <property type="term" value="F:acyl-CoA dehydrogenase activity"/>
    <property type="evidence" value="ECO:0007669"/>
    <property type="project" value="InterPro"/>
</dbReference>
<dbReference type="InterPro" id="IPR006091">
    <property type="entry name" value="Acyl-CoA_Oxase/DH_mid-dom"/>
</dbReference>
<dbReference type="InterPro" id="IPR036250">
    <property type="entry name" value="AcylCo_DH-like_C"/>
</dbReference>
<evidence type="ECO:0000259" key="7">
    <source>
        <dbReference type="Pfam" id="PF00441"/>
    </source>
</evidence>
<evidence type="ECO:0000256" key="6">
    <source>
        <dbReference type="SAM" id="MobiDB-lite"/>
    </source>
</evidence>
<protein>
    <submittedName>
        <fullName evidence="10">Medium-chain specific acyl-CoA dehydrogenase, mitochondrial</fullName>
    </submittedName>
</protein>
<dbReference type="InterPro" id="IPR050741">
    <property type="entry name" value="Acyl-CoA_dehydrogenase"/>
</dbReference>
<feature type="domain" description="Acyl-CoA oxidase/dehydrogenase middle" evidence="8">
    <location>
        <begin position="311"/>
        <end position="388"/>
    </location>
</feature>
<dbReference type="InterPro" id="IPR037069">
    <property type="entry name" value="AcylCoA_DH/ox_N_sf"/>
</dbReference>
<dbReference type="Gene3D" id="2.40.110.10">
    <property type="entry name" value="Butyryl-CoA Dehydrogenase, subunit A, domain 2"/>
    <property type="match status" value="1"/>
</dbReference>
<gene>
    <name evidence="10" type="primary">Acadm</name>
    <name evidence="10" type="ORF">AK812_SmicGene2157</name>
</gene>
<sequence length="1044" mass="113122">MRPQRIGAWSRSLLELPLKGLPESKESKADPTTPGHGSEVRVEPVEEAAKVNPGSCASPIPLGGWRVEQEGRWFRVSATALSIRHRPQVDAPLAGELPFGEVFQAVTTFTAEDGFSFLELSRGRGWVFSDARVQPVLVIDDTGAQIAAPLRTRGSAKPTKKDVASAACAMTSARSDAEWFWDWDEKLAAASQSHADFQKLVRGFVEEELLPNISDWEEAGSFPAELHGRAYAAGIYAPGLPEDLGGTKPAKMDVWHRFIFNDELGRLCAGGLIASLLTHGIALPPILALGTEEQKQKYAKDIITGKKLCSLAITEPNAGSDVAALQTTAVKEGNVYVVNGQKTFISGGMNADYFTVGVRTGPSGLGGISLLMIHRDFPGVQLKRLATQGWLCSSTTLVALNDVRVPIENLLGQENQGFLPIMLNFNNERFSMAVSACRMSRCCLEDALRYARARKTFGKPLIRHQVIRHKLSEMARLVLATHSLLMEVARAWHSNDSAQRVAGQVALAKVQASRTLEFCAREASQVLGGRSYLRGAQPGGRIERCWREEAPAGILVSFGWPLWQRGRRILQKAKKRRFDLVKRMASFFLMKFGVLLDESHGIPVGSIAIHSTDVRRVSKTGEVLTAEGALDQDQMDRTWKGMQSATATKGDASYDEKQMVNDGDDDIQDVEGEVCNTMTSSAVHKDGGDDDDDWNDDVSWTPTSGRTCNAVRLWTSTSSLSGSQKGCCKEAAVTQPTPKPQRGKVAATRVARAARASSATETRRRLGARPRSAGPTPQQAQAATRALTQPSEATEPLPAEVPEGASKTSNARDRYPSPGVPTPLETSSNRPALEAWPQRGRQPVRAKHSLASQCGVGQSSSRASLFTSEIDRGLDADRVLEPQRSCSVRSARESLEERQRMQAALLRLALRVNADDNEFGPGARSCSMPARSRIATSMFPTKRAVAEEVPAMAVHGGQRRCGATSAGKVSLSCQFLAAMRGQNAPLTPRRAQPQMEEALRAPVQRRCSSVPSRPGEAPGNEERAVTAAPPYGFADILLASRAGT</sequence>
<evidence type="ECO:0000256" key="1">
    <source>
        <dbReference type="ARBA" id="ARBA00001974"/>
    </source>
</evidence>
<evidence type="ECO:0000313" key="10">
    <source>
        <dbReference type="EMBL" id="OLQ13790.1"/>
    </source>
</evidence>
<keyword evidence="5" id="KW-0560">Oxidoreductase</keyword>
<dbReference type="PANTHER" id="PTHR48083">
    <property type="entry name" value="MEDIUM-CHAIN SPECIFIC ACYL-COA DEHYDROGENASE, MITOCHONDRIAL-RELATED"/>
    <property type="match status" value="1"/>
</dbReference>
<feature type="region of interest" description="Disordered" evidence="6">
    <location>
        <begin position="986"/>
        <end position="1026"/>
    </location>
</feature>
<reference evidence="10 11" key="1">
    <citation type="submission" date="2016-02" db="EMBL/GenBank/DDBJ databases">
        <title>Genome analysis of coral dinoflagellate symbionts highlights evolutionary adaptations to a symbiotic lifestyle.</title>
        <authorList>
            <person name="Aranda M."/>
            <person name="Li Y."/>
            <person name="Liew Y.J."/>
            <person name="Baumgarten S."/>
            <person name="Simakov O."/>
            <person name="Wilson M."/>
            <person name="Piel J."/>
            <person name="Ashoor H."/>
            <person name="Bougouffa S."/>
            <person name="Bajic V.B."/>
            <person name="Ryu T."/>
            <person name="Ravasi T."/>
            <person name="Bayer T."/>
            <person name="Micklem G."/>
            <person name="Kim H."/>
            <person name="Bhak J."/>
            <person name="Lajeunesse T.C."/>
            <person name="Voolstra C.R."/>
        </authorList>
    </citation>
    <scope>NUCLEOTIDE SEQUENCE [LARGE SCALE GENOMIC DNA]</scope>
    <source>
        <strain evidence="10 11">CCMP2467</strain>
    </source>
</reference>
<feature type="compositionally biased region" description="Low complexity" evidence="6">
    <location>
        <begin position="745"/>
        <end position="760"/>
    </location>
</feature>
<feature type="compositionally biased region" description="Low complexity" evidence="6">
    <location>
        <begin position="775"/>
        <end position="790"/>
    </location>
</feature>
<feature type="region of interest" description="Disordered" evidence="6">
    <location>
        <begin position="732"/>
        <end position="837"/>
    </location>
</feature>
<dbReference type="GO" id="GO:0050660">
    <property type="term" value="F:flavin adenine dinucleotide binding"/>
    <property type="evidence" value="ECO:0007669"/>
    <property type="project" value="InterPro"/>
</dbReference>
<comment type="caution">
    <text evidence="10">The sequence shown here is derived from an EMBL/GenBank/DDBJ whole genome shotgun (WGS) entry which is preliminary data.</text>
</comment>
<dbReference type="AlphaFoldDB" id="A0A1Q9F268"/>
<evidence type="ECO:0000256" key="2">
    <source>
        <dbReference type="ARBA" id="ARBA00009347"/>
    </source>
</evidence>
<dbReference type="OrthoDB" id="9988775at2759"/>
<dbReference type="PROSITE" id="PS00072">
    <property type="entry name" value="ACYL_COA_DH_1"/>
    <property type="match status" value="1"/>
</dbReference>
<keyword evidence="3" id="KW-0285">Flavoprotein</keyword>
<dbReference type="Gene3D" id="1.10.540.10">
    <property type="entry name" value="Acyl-CoA dehydrogenase/oxidase, N-terminal domain"/>
    <property type="match status" value="1"/>
</dbReference>
<dbReference type="Pfam" id="PF00441">
    <property type="entry name" value="Acyl-CoA_dh_1"/>
    <property type="match status" value="1"/>
</dbReference>
<dbReference type="EMBL" id="LSRX01000023">
    <property type="protein sequence ID" value="OLQ13790.1"/>
    <property type="molecule type" value="Genomic_DNA"/>
</dbReference>
<dbReference type="GO" id="GO:0005737">
    <property type="term" value="C:cytoplasm"/>
    <property type="evidence" value="ECO:0007669"/>
    <property type="project" value="TreeGrafter"/>
</dbReference>
<comment type="similarity">
    <text evidence="2">Belongs to the acyl-CoA dehydrogenase family.</text>
</comment>
<dbReference type="InterPro" id="IPR009100">
    <property type="entry name" value="AcylCoA_DH/oxidase_NM_dom_sf"/>
</dbReference>
<feature type="domain" description="Acyl-CoA dehydrogenase/oxidase N-terminal" evidence="9">
    <location>
        <begin position="192"/>
        <end position="306"/>
    </location>
</feature>
<evidence type="ECO:0000256" key="3">
    <source>
        <dbReference type="ARBA" id="ARBA00022630"/>
    </source>
</evidence>
<dbReference type="InterPro" id="IPR006089">
    <property type="entry name" value="Acyl-CoA_DH_CS"/>
</dbReference>
<organism evidence="10 11">
    <name type="scientific">Symbiodinium microadriaticum</name>
    <name type="common">Dinoflagellate</name>
    <name type="synonym">Zooxanthella microadriatica</name>
    <dbReference type="NCBI Taxonomy" id="2951"/>
    <lineage>
        <taxon>Eukaryota</taxon>
        <taxon>Sar</taxon>
        <taxon>Alveolata</taxon>
        <taxon>Dinophyceae</taxon>
        <taxon>Suessiales</taxon>
        <taxon>Symbiodiniaceae</taxon>
        <taxon>Symbiodinium</taxon>
    </lineage>
</organism>
<dbReference type="InterPro" id="IPR046373">
    <property type="entry name" value="Acyl-CoA_Oxase/DH_mid-dom_sf"/>
</dbReference>
<proteinExistence type="inferred from homology"/>